<evidence type="ECO:0000313" key="9">
    <source>
        <dbReference type="Proteomes" id="UP000685013"/>
    </source>
</evidence>
<dbReference type="PROSITE" id="PS50850">
    <property type="entry name" value="MFS"/>
    <property type="match status" value="1"/>
</dbReference>
<keyword evidence="5 6" id="KW-0472">Membrane</keyword>
<feature type="transmembrane region" description="Helical" evidence="6">
    <location>
        <begin position="336"/>
        <end position="357"/>
    </location>
</feature>
<accession>A0AAV6P296</accession>
<dbReference type="Proteomes" id="UP000685013">
    <property type="component" value="Chromosome 2"/>
</dbReference>
<feature type="non-terminal residue" evidence="8">
    <location>
        <position position="1"/>
    </location>
</feature>
<evidence type="ECO:0000259" key="7">
    <source>
        <dbReference type="PROSITE" id="PS50850"/>
    </source>
</evidence>
<keyword evidence="2" id="KW-0813">Transport</keyword>
<feature type="transmembrane region" description="Helical" evidence="6">
    <location>
        <begin position="16"/>
        <end position="35"/>
    </location>
</feature>
<name>A0AAV6P296_9ROSI</name>
<comment type="subcellular location">
    <subcellularLocation>
        <location evidence="1">Membrane</location>
        <topology evidence="1">Multi-pass membrane protein</topology>
    </subcellularLocation>
</comment>
<gene>
    <name evidence="8" type="primary">Mfsd14b</name>
    <name evidence="8" type="ORF">SDJN03_02271</name>
</gene>
<feature type="transmembrane region" description="Helical" evidence="6">
    <location>
        <begin position="303"/>
        <end position="324"/>
    </location>
</feature>
<dbReference type="InterPro" id="IPR020846">
    <property type="entry name" value="MFS_dom"/>
</dbReference>
<feature type="transmembrane region" description="Helical" evidence="6">
    <location>
        <begin position="436"/>
        <end position="458"/>
    </location>
</feature>
<dbReference type="GO" id="GO:0016020">
    <property type="term" value="C:membrane"/>
    <property type="evidence" value="ECO:0007669"/>
    <property type="project" value="UniProtKB-SubCell"/>
</dbReference>
<evidence type="ECO:0000256" key="6">
    <source>
        <dbReference type="SAM" id="Phobius"/>
    </source>
</evidence>
<protein>
    <submittedName>
        <fullName evidence="8">Hippocampus abundant transcript-like protein 1</fullName>
    </submittedName>
</protein>
<evidence type="ECO:0000256" key="1">
    <source>
        <dbReference type="ARBA" id="ARBA00004141"/>
    </source>
</evidence>
<evidence type="ECO:0000256" key="2">
    <source>
        <dbReference type="ARBA" id="ARBA00022448"/>
    </source>
</evidence>
<dbReference type="PANTHER" id="PTHR23504">
    <property type="entry name" value="MAJOR FACILITATOR SUPERFAMILY DOMAIN-CONTAINING PROTEIN 10"/>
    <property type="match status" value="1"/>
</dbReference>
<feature type="transmembrane region" description="Helical" evidence="6">
    <location>
        <begin position="369"/>
        <end position="390"/>
    </location>
</feature>
<keyword evidence="4 6" id="KW-1133">Transmembrane helix</keyword>
<feature type="domain" description="Major facilitator superfamily (MFS) profile" evidence="7">
    <location>
        <begin position="61"/>
        <end position="470"/>
    </location>
</feature>
<feature type="transmembrane region" description="Helical" evidence="6">
    <location>
        <begin position="65"/>
        <end position="84"/>
    </location>
</feature>
<feature type="transmembrane region" description="Helical" evidence="6">
    <location>
        <begin position="225"/>
        <end position="244"/>
    </location>
</feature>
<evidence type="ECO:0000256" key="3">
    <source>
        <dbReference type="ARBA" id="ARBA00022692"/>
    </source>
</evidence>
<feature type="transmembrane region" description="Helical" evidence="6">
    <location>
        <begin position="104"/>
        <end position="124"/>
    </location>
</feature>
<dbReference type="EMBL" id="JAGKQH010000002">
    <property type="protein sequence ID" value="KAG6604954.1"/>
    <property type="molecule type" value="Genomic_DNA"/>
</dbReference>
<organism evidence="8 9">
    <name type="scientific">Cucurbita argyrosperma subsp. sororia</name>
    <dbReference type="NCBI Taxonomy" id="37648"/>
    <lineage>
        <taxon>Eukaryota</taxon>
        <taxon>Viridiplantae</taxon>
        <taxon>Streptophyta</taxon>
        <taxon>Embryophyta</taxon>
        <taxon>Tracheophyta</taxon>
        <taxon>Spermatophyta</taxon>
        <taxon>Magnoliopsida</taxon>
        <taxon>eudicotyledons</taxon>
        <taxon>Gunneridae</taxon>
        <taxon>Pentapetalae</taxon>
        <taxon>rosids</taxon>
        <taxon>fabids</taxon>
        <taxon>Cucurbitales</taxon>
        <taxon>Cucurbitaceae</taxon>
        <taxon>Cucurbiteae</taxon>
        <taxon>Cucurbita</taxon>
    </lineage>
</organism>
<dbReference type="Pfam" id="PF07690">
    <property type="entry name" value="MFS_1"/>
    <property type="match status" value="1"/>
</dbReference>
<evidence type="ECO:0000313" key="8">
    <source>
        <dbReference type="EMBL" id="KAG6604954.1"/>
    </source>
</evidence>
<keyword evidence="3 6" id="KW-0812">Transmembrane</keyword>
<comment type="caution">
    <text evidence="8">The sequence shown here is derived from an EMBL/GenBank/DDBJ whole genome shotgun (WGS) entry which is preliminary data.</text>
</comment>
<evidence type="ECO:0000256" key="5">
    <source>
        <dbReference type="ARBA" id="ARBA00023136"/>
    </source>
</evidence>
<proteinExistence type="predicted"/>
<feature type="transmembrane region" description="Helical" evidence="6">
    <location>
        <begin position="136"/>
        <end position="154"/>
    </location>
</feature>
<dbReference type="PANTHER" id="PTHR23504:SF95">
    <property type="entry name" value="MAJOR FACILITATOR SUPERFAMILY PROTEIN"/>
    <property type="match status" value="1"/>
</dbReference>
<evidence type="ECO:0000256" key="4">
    <source>
        <dbReference type="ARBA" id="ARBA00022989"/>
    </source>
</evidence>
<feature type="transmembrane region" description="Helical" evidence="6">
    <location>
        <begin position="160"/>
        <end position="186"/>
    </location>
</feature>
<feature type="transmembrane region" description="Helical" evidence="6">
    <location>
        <begin position="198"/>
        <end position="219"/>
    </location>
</feature>
<reference evidence="8 9" key="1">
    <citation type="journal article" date="2021" name="Hortic Res">
        <title>The domestication of Cucurbita argyrosperma as revealed by the genome of its wild relative.</title>
        <authorList>
            <person name="Barrera-Redondo J."/>
            <person name="Sanchez-de la Vega G."/>
            <person name="Aguirre-Liguori J.A."/>
            <person name="Castellanos-Morales G."/>
            <person name="Gutierrez-Guerrero Y.T."/>
            <person name="Aguirre-Dugua X."/>
            <person name="Aguirre-Planter E."/>
            <person name="Tenaillon M.I."/>
            <person name="Lira-Saade R."/>
            <person name="Eguiarte L.E."/>
        </authorList>
    </citation>
    <scope>NUCLEOTIDE SEQUENCE [LARGE SCALE GENOMIC DNA]</scope>
    <source>
        <strain evidence="8">JBR-2021</strain>
    </source>
</reference>
<sequence>MLTPPATTDGGFMRNLVNHGFGCVQWIGAVVISVARNLSGRGVRRAPKRTGEAEMEEVISKLRHLLATVFLAGFSYAVVIPTMVDVTTDALCPGHQDQCPLVFYLTGFQDAIIGLGAMVMTPWIGSLSDKYGRKNLLTLPILLSAIPTAIFAFGRSESFFYAYYVVRTFTAALTGGTLSSLALAYAADKVLVDQRLSAFGIVSAVFSGSYLCGNLAARFLSIDAIFQVAVCASLFAIAYVRIFLEESVSNKMDLLSRPILKMEEDGDGADDVPQLPPSTAKTIPSFKEITSLLGRSSTFSRTLAVCFFNSIALGWTQASILYYFKARFLSDKDQFASLLILIGAFGAISQSIVASFLSAVIGDKNLLSVALFATFINLLILSIAWSFWVVYASSTLFLLAWCVMPAACSIASKQVEAEEQGKAQALFLSKNAPFQFPGFTLLCLGFFTLVAFVLSLTIKENPSISSEEDP</sequence>
<dbReference type="GO" id="GO:0022857">
    <property type="term" value="F:transmembrane transporter activity"/>
    <property type="evidence" value="ECO:0007669"/>
    <property type="project" value="InterPro"/>
</dbReference>
<dbReference type="AlphaFoldDB" id="A0AAV6P296"/>
<dbReference type="InterPro" id="IPR011701">
    <property type="entry name" value="MFS"/>
</dbReference>
<keyword evidence="9" id="KW-1185">Reference proteome</keyword>